<name>A0A6V7TQU1_MELEN</name>
<organism evidence="1 2">
    <name type="scientific">Meloidogyne enterolobii</name>
    <name type="common">Root-knot nematode worm</name>
    <name type="synonym">Meloidogyne mayaguensis</name>
    <dbReference type="NCBI Taxonomy" id="390850"/>
    <lineage>
        <taxon>Eukaryota</taxon>
        <taxon>Metazoa</taxon>
        <taxon>Ecdysozoa</taxon>
        <taxon>Nematoda</taxon>
        <taxon>Chromadorea</taxon>
        <taxon>Rhabditida</taxon>
        <taxon>Tylenchina</taxon>
        <taxon>Tylenchomorpha</taxon>
        <taxon>Tylenchoidea</taxon>
        <taxon>Meloidogynidae</taxon>
        <taxon>Meloidogyninae</taxon>
        <taxon>Meloidogyne</taxon>
    </lineage>
</organism>
<sequence length="91" mass="11265">MKELKEIIAKLEEEIKNLKIIRISMKMSMMDIQKKLYICISSDVKIPKFGRFWFWKRFFNFAGQTDSTRFHLRNRNPRITVYKIYNFMKEY</sequence>
<comment type="caution">
    <text evidence="1">The sequence shown here is derived from an EMBL/GenBank/DDBJ whole genome shotgun (WGS) entry which is preliminary data.</text>
</comment>
<evidence type="ECO:0000313" key="2">
    <source>
        <dbReference type="Proteomes" id="UP000580250"/>
    </source>
</evidence>
<gene>
    <name evidence="1" type="ORF">MENT_LOCUS3325</name>
</gene>
<proteinExistence type="predicted"/>
<dbReference type="Proteomes" id="UP000580250">
    <property type="component" value="Unassembled WGS sequence"/>
</dbReference>
<dbReference type="AlphaFoldDB" id="A0A6V7TQU1"/>
<protein>
    <submittedName>
        <fullName evidence="1">Uncharacterized protein</fullName>
    </submittedName>
</protein>
<reference evidence="1 2" key="1">
    <citation type="submission" date="2020-08" db="EMBL/GenBank/DDBJ databases">
        <authorList>
            <person name="Koutsovoulos G."/>
            <person name="Danchin GJ E."/>
        </authorList>
    </citation>
    <scope>NUCLEOTIDE SEQUENCE [LARGE SCALE GENOMIC DNA]</scope>
</reference>
<accession>A0A6V7TQU1</accession>
<evidence type="ECO:0000313" key="1">
    <source>
        <dbReference type="EMBL" id="CAD2131423.1"/>
    </source>
</evidence>
<dbReference type="EMBL" id="CAJEWN010000010">
    <property type="protein sequence ID" value="CAD2131423.1"/>
    <property type="molecule type" value="Genomic_DNA"/>
</dbReference>